<gene>
    <name evidence="4" type="ORF">ADK38_43730</name>
</gene>
<feature type="chain" id="PRO_5047248193" description="DUF4232 domain-containing protein" evidence="2">
    <location>
        <begin position="29"/>
        <end position="337"/>
    </location>
</feature>
<feature type="region of interest" description="Disordered" evidence="1">
    <location>
        <begin position="31"/>
        <end position="82"/>
    </location>
</feature>
<dbReference type="Pfam" id="PF14016">
    <property type="entry name" value="DUF4232"/>
    <property type="match status" value="1"/>
</dbReference>
<organism evidence="4 5">
    <name type="scientific">Streptomyces varsoviensis</name>
    <dbReference type="NCBI Taxonomy" id="67373"/>
    <lineage>
        <taxon>Bacteria</taxon>
        <taxon>Bacillati</taxon>
        <taxon>Actinomycetota</taxon>
        <taxon>Actinomycetes</taxon>
        <taxon>Kitasatosporales</taxon>
        <taxon>Streptomycetaceae</taxon>
        <taxon>Streptomyces</taxon>
    </lineage>
</organism>
<dbReference type="PROSITE" id="PS51257">
    <property type="entry name" value="PROKAR_LIPOPROTEIN"/>
    <property type="match status" value="1"/>
</dbReference>
<feature type="signal peptide" evidence="2">
    <location>
        <begin position="1"/>
        <end position="28"/>
    </location>
</feature>
<evidence type="ECO:0000313" key="4">
    <source>
        <dbReference type="EMBL" id="KOG55303.1"/>
    </source>
</evidence>
<name>A0ABR5ISP3_9ACTN</name>
<dbReference type="Proteomes" id="UP000037020">
    <property type="component" value="Unassembled WGS sequence"/>
</dbReference>
<evidence type="ECO:0000256" key="2">
    <source>
        <dbReference type="SAM" id="SignalP"/>
    </source>
</evidence>
<evidence type="ECO:0000259" key="3">
    <source>
        <dbReference type="Pfam" id="PF14016"/>
    </source>
</evidence>
<keyword evidence="5" id="KW-1185">Reference proteome</keyword>
<comment type="caution">
    <text evidence="4">The sequence shown here is derived from an EMBL/GenBank/DDBJ whole genome shotgun (WGS) entry which is preliminary data.</text>
</comment>
<protein>
    <recommendedName>
        <fullName evidence="3">DUF4232 domain-containing protein</fullName>
    </recommendedName>
</protein>
<sequence>MRTLPFALPAAAAVTGALLLTACGSQQAGSDALSEGGSARAEGKAGGKGTATGPGTFSCVPRTRPGASAAPTPPVLSGDPAKLEKDGVKITNLGGDARACADFTVANHDAQALTYTIAFTFMSDEGRALTNTVSVVPAVKPGQTVRRVVTADGLPPDARTDARVAITKVRSVPAAEAPAKDGACPPSGTRVYADDGDAAMGLRAVSIHLENCGSEVTQLNGYPQLQLLDAAHKPVEGVRVLHGGSAISTGTGADGAPRPIALKPGERAYAVMVWRNTVENGEPVNAPYVRVRAKEGAAPVVVTPELDLGTTGKLGIGPWKKDETPRSPGGAPDRPRP</sequence>
<keyword evidence="2" id="KW-0732">Signal</keyword>
<dbReference type="RefSeq" id="WP_030885420.1">
    <property type="nucleotide sequence ID" value="NZ_JBIRHZ010000014.1"/>
</dbReference>
<evidence type="ECO:0000256" key="1">
    <source>
        <dbReference type="SAM" id="MobiDB-lite"/>
    </source>
</evidence>
<proteinExistence type="predicted"/>
<dbReference type="EMBL" id="LGUT01004287">
    <property type="protein sequence ID" value="KOG55303.1"/>
    <property type="molecule type" value="Genomic_DNA"/>
</dbReference>
<evidence type="ECO:0000313" key="5">
    <source>
        <dbReference type="Proteomes" id="UP000037020"/>
    </source>
</evidence>
<accession>A0ABR5ISP3</accession>
<feature type="region of interest" description="Disordered" evidence="1">
    <location>
        <begin position="311"/>
        <end position="337"/>
    </location>
</feature>
<reference evidence="4 5" key="1">
    <citation type="submission" date="2015-07" db="EMBL/GenBank/DDBJ databases">
        <authorList>
            <person name="Ju K.-S."/>
            <person name="Doroghazi J.R."/>
            <person name="Metcalf W.W."/>
        </authorList>
    </citation>
    <scope>NUCLEOTIDE SEQUENCE [LARGE SCALE GENOMIC DNA]</scope>
    <source>
        <strain evidence="4 5">NRRL B-3589</strain>
    </source>
</reference>
<feature type="domain" description="DUF4232" evidence="3">
    <location>
        <begin position="184"/>
        <end position="319"/>
    </location>
</feature>
<dbReference type="InterPro" id="IPR025326">
    <property type="entry name" value="DUF4232"/>
</dbReference>